<organism evidence="2 3">
    <name type="scientific">Daphnia sinensis</name>
    <dbReference type="NCBI Taxonomy" id="1820382"/>
    <lineage>
        <taxon>Eukaryota</taxon>
        <taxon>Metazoa</taxon>
        <taxon>Ecdysozoa</taxon>
        <taxon>Arthropoda</taxon>
        <taxon>Crustacea</taxon>
        <taxon>Branchiopoda</taxon>
        <taxon>Diplostraca</taxon>
        <taxon>Cladocera</taxon>
        <taxon>Anomopoda</taxon>
        <taxon>Daphniidae</taxon>
        <taxon>Daphnia</taxon>
        <taxon>Daphnia similis group</taxon>
    </lineage>
</organism>
<sequence>MVNKKSSNPIHSTPRGIRPGTREQEFKNAPTAQRVNEQFVLRNLSFSESINVAEALFFCLTYYVTPAVHSFLCRRRLVSRTATNYDFADMMQVISYNNNNDKNFLHFPVSSKIISKSISARNELCHLNLEAVKQNWPRNLSVWTKLCRSVDDEHGASNVQLVYDRLINGQYKHAIEEKPFFNIIGVYDENSALGLSFVLYSCLARYVGPSLRRFLILKKGHSASTDFDVYLNLKYTAEELRHDANFLAKGASKRADKELVRVALEGRNHVCHGKFTEVFYKWNMYLQSWRHVRQIRPARMLFPIQYSSVRQRNN</sequence>
<name>A0AAD5LFJ5_9CRUS</name>
<protein>
    <submittedName>
        <fullName evidence="2">Uncharacterized protein</fullName>
    </submittedName>
</protein>
<reference evidence="2 3" key="1">
    <citation type="submission" date="2022-05" db="EMBL/GenBank/DDBJ databases">
        <title>A multi-omics perspective on studying reproductive biology in Daphnia sinensis.</title>
        <authorList>
            <person name="Jia J."/>
        </authorList>
    </citation>
    <scope>NUCLEOTIDE SEQUENCE [LARGE SCALE GENOMIC DNA]</scope>
    <source>
        <strain evidence="2 3">WSL</strain>
    </source>
</reference>
<comment type="caution">
    <text evidence="2">The sequence shown here is derived from an EMBL/GenBank/DDBJ whole genome shotgun (WGS) entry which is preliminary data.</text>
</comment>
<feature type="compositionally biased region" description="Polar residues" evidence="1">
    <location>
        <begin position="1"/>
        <end position="11"/>
    </location>
</feature>
<feature type="region of interest" description="Disordered" evidence="1">
    <location>
        <begin position="1"/>
        <end position="29"/>
    </location>
</feature>
<evidence type="ECO:0000313" key="2">
    <source>
        <dbReference type="EMBL" id="KAI9561308.1"/>
    </source>
</evidence>
<dbReference type="EMBL" id="WJBH02000003">
    <property type="protein sequence ID" value="KAI9561308.1"/>
    <property type="molecule type" value="Genomic_DNA"/>
</dbReference>
<dbReference type="AlphaFoldDB" id="A0AAD5LFJ5"/>
<evidence type="ECO:0000313" key="3">
    <source>
        <dbReference type="Proteomes" id="UP000820818"/>
    </source>
</evidence>
<dbReference type="Proteomes" id="UP000820818">
    <property type="component" value="Linkage Group LG3"/>
</dbReference>
<evidence type="ECO:0000256" key="1">
    <source>
        <dbReference type="SAM" id="MobiDB-lite"/>
    </source>
</evidence>
<gene>
    <name evidence="2" type="ORF">GHT06_012264</name>
</gene>
<accession>A0AAD5LFJ5</accession>
<proteinExistence type="predicted"/>
<keyword evidence="3" id="KW-1185">Reference proteome</keyword>